<dbReference type="KEGG" id="mfn:Ga0123462_0612"/>
<keyword evidence="7" id="KW-1185">Reference proteome</keyword>
<dbReference type="RefSeq" id="WP_100264940.1">
    <property type="nucleotide sequence ID" value="NZ_CP018800.1"/>
</dbReference>
<dbReference type="PRINTS" id="PR00411">
    <property type="entry name" value="PNDRDTASEI"/>
</dbReference>
<evidence type="ECO:0000256" key="2">
    <source>
        <dbReference type="ARBA" id="ARBA00023002"/>
    </source>
</evidence>
<dbReference type="InterPro" id="IPR006076">
    <property type="entry name" value="FAD-dep_OxRdtase"/>
</dbReference>
<evidence type="ECO:0000313" key="6">
    <source>
        <dbReference type="EMBL" id="ATX81482.1"/>
    </source>
</evidence>
<evidence type="ECO:0000259" key="4">
    <source>
        <dbReference type="Pfam" id="PF01266"/>
    </source>
</evidence>
<evidence type="ECO:0000259" key="5">
    <source>
        <dbReference type="Pfam" id="PF21688"/>
    </source>
</evidence>
<accession>A0A2K8L315</accession>
<keyword evidence="1" id="KW-0285">Flavoprotein</keyword>
<dbReference type="InterPro" id="IPR049516">
    <property type="entry name" value="FAD-depend_C"/>
</dbReference>
<keyword evidence="2" id="KW-0560">Oxidoreductase</keyword>
<feature type="domain" description="FAD-dependent protein C-terminal" evidence="5">
    <location>
        <begin position="282"/>
        <end position="484"/>
    </location>
</feature>
<organism evidence="6 7">
    <name type="scientific">Mariprofundus ferrinatatus</name>
    <dbReference type="NCBI Taxonomy" id="1921087"/>
    <lineage>
        <taxon>Bacteria</taxon>
        <taxon>Pseudomonadati</taxon>
        <taxon>Pseudomonadota</taxon>
        <taxon>Candidatius Mariprofundia</taxon>
        <taxon>Mariprofundales</taxon>
        <taxon>Mariprofundaceae</taxon>
        <taxon>Mariprofundus</taxon>
    </lineage>
</organism>
<dbReference type="InterPro" id="IPR003953">
    <property type="entry name" value="FAD-dep_OxRdtase_2_FAD-bd"/>
</dbReference>
<dbReference type="Proteomes" id="UP000231637">
    <property type="component" value="Chromosome"/>
</dbReference>
<dbReference type="InterPro" id="IPR028348">
    <property type="entry name" value="FAD-binding_protein"/>
</dbReference>
<sequence>MLYAVNNFKVELNESKSAVAVRLIALLGIHEDELLASRCVRRAVDARKKSHIHFVCTYEVELSREPAELPAQVFSIDRSSLEAVRPEIFCKTASTNQHVVVIGAGPAGLFAALALAESGLRVTLLERGKPVETRMRDIGRLRSRGELDPESNICFGEGGAGTYTDGKLYTRIKHPYLRWVLHTFVRFGAREDILVDAHPHLGTDKLVRIVRNMRHHLLDLGVDYRFETRVDNLLLANGKVTGVRTHQGEEISAEHVILATGHSARDTFERLQQLGIAMEAKSFAVGVRAEHPQSIINHSQYGRAAGHEKLEAAEYKLTHQVSDHYLDQRGVYSFCMCPGGLIVPSPTEAGGMAVNGMSNAKRGGKWANSGIVVQVTPDDIRRHGYKQDPLMGIHFQRELETATFRAAGNSYAAPAMRLIDFVNDRPTGKLADTRFKPAAVPADLRKIFPEWLSQPLAEGIMAFGRKLRGFVTIEANLFGSETRTSSPLRITRDAQMQSITLKGLYPVGEGAGYAGGIVSAAVDGLKAAEAIIAQHHR</sequence>
<evidence type="ECO:0000313" key="7">
    <source>
        <dbReference type="Proteomes" id="UP000231637"/>
    </source>
</evidence>
<dbReference type="Pfam" id="PF00890">
    <property type="entry name" value="FAD_binding_2"/>
    <property type="match status" value="1"/>
</dbReference>
<name>A0A2K8L315_9PROT</name>
<dbReference type="AlphaFoldDB" id="A0A2K8L315"/>
<dbReference type="EMBL" id="CP018800">
    <property type="protein sequence ID" value="ATX81482.1"/>
    <property type="molecule type" value="Genomic_DNA"/>
</dbReference>
<protein>
    <submittedName>
        <fullName evidence="6">Uncharacterized protein</fullName>
    </submittedName>
</protein>
<dbReference type="GO" id="GO:0016491">
    <property type="term" value="F:oxidoreductase activity"/>
    <property type="evidence" value="ECO:0007669"/>
    <property type="project" value="UniProtKB-KW"/>
</dbReference>
<dbReference type="Pfam" id="PF01266">
    <property type="entry name" value="DAO"/>
    <property type="match status" value="1"/>
</dbReference>
<feature type="domain" description="FAD-dependent oxidoreductase 2 FAD-binding" evidence="3">
    <location>
        <begin position="205"/>
        <end position="266"/>
    </location>
</feature>
<dbReference type="PIRSF" id="PIRSF038984">
    <property type="entry name" value="FAD_binding_protein"/>
    <property type="match status" value="1"/>
</dbReference>
<evidence type="ECO:0000256" key="1">
    <source>
        <dbReference type="ARBA" id="ARBA00022630"/>
    </source>
</evidence>
<dbReference type="Pfam" id="PF21688">
    <property type="entry name" value="FAD-depend_C"/>
    <property type="match status" value="1"/>
</dbReference>
<reference evidence="6 7" key="1">
    <citation type="submission" date="2016-12" db="EMBL/GenBank/DDBJ databases">
        <title>Isolation and genomic insights into novel planktonic Zetaproteobacteria from stratified waters of the Chesapeake Bay.</title>
        <authorList>
            <person name="McAllister S.M."/>
            <person name="Kato S."/>
            <person name="Chan C.S."/>
            <person name="Chiu B.K."/>
            <person name="Field E.K."/>
        </authorList>
    </citation>
    <scope>NUCLEOTIDE SEQUENCE [LARGE SCALE GENOMIC DNA]</scope>
    <source>
        <strain evidence="6 7">CP-8</strain>
    </source>
</reference>
<dbReference type="PANTHER" id="PTHR42842:SF3">
    <property type="entry name" value="FAD_NAD(P)-BINDING OXIDOREDUCTASE FAMILY PROTEIN"/>
    <property type="match status" value="1"/>
</dbReference>
<dbReference type="Gene3D" id="3.50.50.60">
    <property type="entry name" value="FAD/NAD(P)-binding domain"/>
    <property type="match status" value="2"/>
</dbReference>
<evidence type="ECO:0000259" key="3">
    <source>
        <dbReference type="Pfam" id="PF00890"/>
    </source>
</evidence>
<proteinExistence type="predicted"/>
<dbReference type="SUPFAM" id="SSF51905">
    <property type="entry name" value="FAD/NAD(P)-binding domain"/>
    <property type="match status" value="1"/>
</dbReference>
<dbReference type="InterPro" id="IPR036188">
    <property type="entry name" value="FAD/NAD-bd_sf"/>
</dbReference>
<feature type="domain" description="FAD dependent oxidoreductase" evidence="4">
    <location>
        <begin position="98"/>
        <end position="142"/>
    </location>
</feature>
<dbReference type="PANTHER" id="PTHR42842">
    <property type="entry name" value="FAD/NAD(P)-BINDING OXIDOREDUCTASE"/>
    <property type="match status" value="1"/>
</dbReference>
<dbReference type="PRINTS" id="PR00368">
    <property type="entry name" value="FADPNR"/>
</dbReference>
<dbReference type="OrthoDB" id="5287623at2"/>
<dbReference type="Gene3D" id="3.30.70.2700">
    <property type="match status" value="1"/>
</dbReference>
<gene>
    <name evidence="6" type="ORF">Ga0123462_0612</name>
</gene>